<dbReference type="PROSITE" id="PS50977">
    <property type="entry name" value="HTH_TETR_2"/>
    <property type="match status" value="1"/>
</dbReference>
<dbReference type="AlphaFoldDB" id="A0A2G8RI94"/>
<gene>
    <name evidence="6" type="ORF">P775_07770</name>
</gene>
<dbReference type="SUPFAM" id="SSF46689">
    <property type="entry name" value="Homeodomain-like"/>
    <property type="match status" value="1"/>
</dbReference>
<dbReference type="EMBL" id="AWWI01000056">
    <property type="protein sequence ID" value="PIL20798.1"/>
    <property type="molecule type" value="Genomic_DNA"/>
</dbReference>
<protein>
    <recommendedName>
        <fullName evidence="5">HTH tetR-type domain-containing protein</fullName>
    </recommendedName>
</protein>
<evidence type="ECO:0000256" key="2">
    <source>
        <dbReference type="ARBA" id="ARBA00023125"/>
    </source>
</evidence>
<dbReference type="SUPFAM" id="SSF48498">
    <property type="entry name" value="Tetracyclin repressor-like, C-terminal domain"/>
    <property type="match status" value="1"/>
</dbReference>
<keyword evidence="1" id="KW-0805">Transcription regulation</keyword>
<dbReference type="Gene3D" id="1.10.10.60">
    <property type="entry name" value="Homeodomain-like"/>
    <property type="match status" value="1"/>
</dbReference>
<dbReference type="PANTHER" id="PTHR47506">
    <property type="entry name" value="TRANSCRIPTIONAL REGULATORY PROTEIN"/>
    <property type="match status" value="1"/>
</dbReference>
<reference evidence="6 7" key="1">
    <citation type="submission" date="2013-09" db="EMBL/GenBank/DDBJ databases">
        <title>Genome sequencing of Phaeobacter antarcticus sp. nov. SM1211.</title>
        <authorList>
            <person name="Zhang X.-Y."/>
            <person name="Liu C."/>
            <person name="Chen X.-L."/>
            <person name="Xie B.-B."/>
            <person name="Qin Q.-L."/>
            <person name="Rong J.-C."/>
            <person name="Zhang Y.-Z."/>
        </authorList>
    </citation>
    <scope>NUCLEOTIDE SEQUENCE [LARGE SCALE GENOMIC DNA]</scope>
    <source>
        <strain evidence="6 7">SM1211</strain>
    </source>
</reference>
<dbReference type="Proteomes" id="UP000231259">
    <property type="component" value="Unassembled WGS sequence"/>
</dbReference>
<accession>A0A2G8RI94</accession>
<proteinExistence type="predicted"/>
<comment type="caution">
    <text evidence="6">The sequence shown here is derived from an EMBL/GenBank/DDBJ whole genome shotgun (WGS) entry which is preliminary data.</text>
</comment>
<keyword evidence="2 4" id="KW-0238">DNA-binding</keyword>
<dbReference type="Pfam" id="PF00440">
    <property type="entry name" value="TetR_N"/>
    <property type="match status" value="1"/>
</dbReference>
<feature type="DNA-binding region" description="H-T-H motif" evidence="4">
    <location>
        <begin position="39"/>
        <end position="58"/>
    </location>
</feature>
<sequence>MKHAQTSRRKTGRPLSFDREEVLEKAMLAFWDSGYETTSISDLTAAMGVTAPSLYAAFGNKQELFLEAMRRYAGDHTALEQSMAEAPTARDAITEMLRGAAMLYTGETTPPGCLLASAAATGSPDALAVRDAVAAERRSVRDIILRRIAVDITKGLLPPDTQPETLADLAIAVTQGMSVLARDGADRERLLAVAEAASASWGNL</sequence>
<dbReference type="InterPro" id="IPR011075">
    <property type="entry name" value="TetR_C"/>
</dbReference>
<dbReference type="GO" id="GO:0003677">
    <property type="term" value="F:DNA binding"/>
    <property type="evidence" value="ECO:0007669"/>
    <property type="project" value="UniProtKB-UniRule"/>
</dbReference>
<dbReference type="Gene3D" id="1.10.357.10">
    <property type="entry name" value="Tetracycline Repressor, domain 2"/>
    <property type="match status" value="1"/>
</dbReference>
<name>A0A2G8RI94_9RHOB</name>
<keyword evidence="7" id="KW-1185">Reference proteome</keyword>
<organism evidence="6 7">
    <name type="scientific">Puniceibacterium antarcticum</name>
    <dbReference type="NCBI Taxonomy" id="1206336"/>
    <lineage>
        <taxon>Bacteria</taxon>
        <taxon>Pseudomonadati</taxon>
        <taxon>Pseudomonadota</taxon>
        <taxon>Alphaproteobacteria</taxon>
        <taxon>Rhodobacterales</taxon>
        <taxon>Paracoccaceae</taxon>
        <taxon>Puniceibacterium</taxon>
    </lineage>
</organism>
<feature type="domain" description="HTH tetR-type" evidence="5">
    <location>
        <begin position="16"/>
        <end position="76"/>
    </location>
</feature>
<dbReference type="Pfam" id="PF16925">
    <property type="entry name" value="TetR_C_13"/>
    <property type="match status" value="1"/>
</dbReference>
<evidence type="ECO:0000256" key="3">
    <source>
        <dbReference type="ARBA" id="ARBA00023163"/>
    </source>
</evidence>
<dbReference type="PROSITE" id="PS01081">
    <property type="entry name" value="HTH_TETR_1"/>
    <property type="match status" value="1"/>
</dbReference>
<keyword evidence="3" id="KW-0804">Transcription</keyword>
<dbReference type="InterPro" id="IPR009057">
    <property type="entry name" value="Homeodomain-like_sf"/>
</dbReference>
<evidence type="ECO:0000256" key="1">
    <source>
        <dbReference type="ARBA" id="ARBA00023015"/>
    </source>
</evidence>
<dbReference type="InterPro" id="IPR036271">
    <property type="entry name" value="Tet_transcr_reg_TetR-rel_C_sf"/>
</dbReference>
<dbReference type="PANTHER" id="PTHR47506:SF1">
    <property type="entry name" value="HTH-TYPE TRANSCRIPTIONAL REGULATOR YJDC"/>
    <property type="match status" value="1"/>
</dbReference>
<dbReference type="InterPro" id="IPR001647">
    <property type="entry name" value="HTH_TetR"/>
</dbReference>
<dbReference type="OrthoDB" id="9779746at2"/>
<evidence type="ECO:0000256" key="4">
    <source>
        <dbReference type="PROSITE-ProRule" id="PRU00335"/>
    </source>
</evidence>
<evidence type="ECO:0000313" key="6">
    <source>
        <dbReference type="EMBL" id="PIL20798.1"/>
    </source>
</evidence>
<dbReference type="InterPro" id="IPR023772">
    <property type="entry name" value="DNA-bd_HTH_TetR-type_CS"/>
</dbReference>
<evidence type="ECO:0000259" key="5">
    <source>
        <dbReference type="PROSITE" id="PS50977"/>
    </source>
</evidence>
<evidence type="ECO:0000313" key="7">
    <source>
        <dbReference type="Proteomes" id="UP000231259"/>
    </source>
</evidence>